<evidence type="ECO:0000313" key="2">
    <source>
        <dbReference type="EMBL" id="MQY24599.1"/>
    </source>
</evidence>
<accession>A0A7K0DG13</accession>
<protein>
    <recommendedName>
        <fullName evidence="1">HTH cro/C1-type domain-containing protein</fullName>
    </recommendedName>
</protein>
<comment type="caution">
    <text evidence="2">The sequence shown here is derived from an EMBL/GenBank/DDBJ whole genome shotgun (WGS) entry which is preliminary data.</text>
</comment>
<dbReference type="Proteomes" id="UP000431401">
    <property type="component" value="Unassembled WGS sequence"/>
</dbReference>
<dbReference type="Pfam" id="PF13560">
    <property type="entry name" value="HTH_31"/>
    <property type="match status" value="1"/>
</dbReference>
<dbReference type="Gene3D" id="1.10.260.40">
    <property type="entry name" value="lambda repressor-like DNA-binding domains"/>
    <property type="match status" value="1"/>
</dbReference>
<organism evidence="2 3">
    <name type="scientific">Nocardia aurantia</name>
    <dbReference type="NCBI Taxonomy" id="2585199"/>
    <lineage>
        <taxon>Bacteria</taxon>
        <taxon>Bacillati</taxon>
        <taxon>Actinomycetota</taxon>
        <taxon>Actinomycetes</taxon>
        <taxon>Mycobacteriales</taxon>
        <taxon>Nocardiaceae</taxon>
        <taxon>Nocardia</taxon>
    </lineage>
</organism>
<dbReference type="InterPro" id="IPR001387">
    <property type="entry name" value="Cro/C1-type_HTH"/>
</dbReference>
<dbReference type="RefSeq" id="WP_319942377.1">
    <property type="nucleotide sequence ID" value="NZ_WEGI01000001.1"/>
</dbReference>
<dbReference type="SMART" id="SM00530">
    <property type="entry name" value="HTH_XRE"/>
    <property type="match status" value="1"/>
</dbReference>
<feature type="domain" description="HTH cro/C1-type" evidence="1">
    <location>
        <begin position="16"/>
        <end position="69"/>
    </location>
</feature>
<gene>
    <name evidence="2" type="ORF">NRB56_01470</name>
</gene>
<dbReference type="CDD" id="cd00093">
    <property type="entry name" value="HTH_XRE"/>
    <property type="match status" value="1"/>
</dbReference>
<reference evidence="2 3" key="1">
    <citation type="submission" date="2019-10" db="EMBL/GenBank/DDBJ databases">
        <title>Nocardia macrotermitis sp. nov. and Nocardia aurantia sp. nov., isolated from the gut of fungus growing-termite Macrotermes natalensis.</title>
        <authorList>
            <person name="Benndorf R."/>
            <person name="Schwitalla J."/>
            <person name="Martin K."/>
            <person name="De Beer W."/>
            <person name="Kaster A.-K."/>
            <person name="Vollmers J."/>
            <person name="Poulsen M."/>
            <person name="Beemelmanns C."/>
        </authorList>
    </citation>
    <scope>NUCLEOTIDE SEQUENCE [LARGE SCALE GENOMIC DNA]</scope>
    <source>
        <strain evidence="2 3">RB56</strain>
    </source>
</reference>
<evidence type="ECO:0000313" key="3">
    <source>
        <dbReference type="Proteomes" id="UP000431401"/>
    </source>
</evidence>
<dbReference type="EMBL" id="WEGI01000001">
    <property type="protein sequence ID" value="MQY24599.1"/>
    <property type="molecule type" value="Genomic_DNA"/>
</dbReference>
<proteinExistence type="predicted"/>
<dbReference type="Pfam" id="PF19054">
    <property type="entry name" value="DUF5753"/>
    <property type="match status" value="1"/>
</dbReference>
<dbReference type="InterPro" id="IPR043917">
    <property type="entry name" value="DUF5753"/>
</dbReference>
<dbReference type="InterPro" id="IPR010982">
    <property type="entry name" value="Lambda_DNA-bd_dom_sf"/>
</dbReference>
<dbReference type="PROSITE" id="PS50943">
    <property type="entry name" value="HTH_CROC1"/>
    <property type="match status" value="1"/>
</dbReference>
<name>A0A7K0DG13_9NOCA</name>
<sequence length="279" mass="31177">MNGSYFEAREALGARLRELRQLAGLSGADLARLCGWHQTKVPKLEYGRIKPSPDDIRAYCTHCDTADELPDLLASLNTLELAYLEVKKSLSIGTRRRQRTVLRQAEQAEIIRIFSPNLVPGFLQTAEYARAILAEVVEFYQVPNNDIDEGVSIRLERQQLLYKREHRFHFLIGEAALHTRVGDDAVMLGQLDRLLAVVGLPRVVVGMIPFRGAPALQTTNFTMYDNRVVNVEAVTAELTVTQPREIALYGRAFDLLASKSVIGEHARALICAALDDLAH</sequence>
<evidence type="ECO:0000259" key="1">
    <source>
        <dbReference type="PROSITE" id="PS50943"/>
    </source>
</evidence>
<dbReference type="GO" id="GO:0003677">
    <property type="term" value="F:DNA binding"/>
    <property type="evidence" value="ECO:0007669"/>
    <property type="project" value="InterPro"/>
</dbReference>
<keyword evidence="3" id="KW-1185">Reference proteome</keyword>
<dbReference type="AlphaFoldDB" id="A0A7K0DG13"/>
<dbReference type="SUPFAM" id="SSF47413">
    <property type="entry name" value="lambda repressor-like DNA-binding domains"/>
    <property type="match status" value="1"/>
</dbReference>